<keyword evidence="2" id="KW-1185">Reference proteome</keyword>
<proteinExistence type="predicted"/>
<accession>A0A4D7JJV4</accession>
<dbReference type="EMBL" id="CP028923">
    <property type="protein sequence ID" value="QCK15253.1"/>
    <property type="molecule type" value="Genomic_DNA"/>
</dbReference>
<gene>
    <name evidence="1" type="ORF">DCC35_11095</name>
</gene>
<dbReference type="AlphaFoldDB" id="A0A4D7JJV4"/>
<name>A0A4D7JJV4_9BACT</name>
<sequence length="196" mass="22611">MLEEDHIASILNDSEIRNATKELKKSFKDDVAPMLDISDHDFLALVFISPAIAIANSYQDVNIFEEVSINAKARKLSKGDFFIQTDPVAHAIKYFLDNIDKWEDHFYEHLKYIIDIKIDHDKIDNKSSNVIEAFNNSPHDLALVIETFFINEGEIVGEEKEISKKELEKVKLIIEKTGLSYLHPVKLFLNTYKLKE</sequence>
<dbReference type="KEGG" id="fpf:DCC35_11095"/>
<protein>
    <submittedName>
        <fullName evidence="1">Uncharacterized protein</fullName>
    </submittedName>
</protein>
<dbReference type="OrthoDB" id="979572at2"/>
<organism evidence="1 2">
    <name type="scientific">Mangrovivirga cuniculi</name>
    <dbReference type="NCBI Taxonomy" id="2715131"/>
    <lineage>
        <taxon>Bacteria</taxon>
        <taxon>Pseudomonadati</taxon>
        <taxon>Bacteroidota</taxon>
        <taxon>Cytophagia</taxon>
        <taxon>Cytophagales</taxon>
        <taxon>Mangrovivirgaceae</taxon>
        <taxon>Mangrovivirga</taxon>
    </lineage>
</organism>
<dbReference type="RefSeq" id="WP_137090838.1">
    <property type="nucleotide sequence ID" value="NZ_CP028923.1"/>
</dbReference>
<evidence type="ECO:0000313" key="2">
    <source>
        <dbReference type="Proteomes" id="UP000298616"/>
    </source>
</evidence>
<reference evidence="1 2" key="1">
    <citation type="submission" date="2018-04" db="EMBL/GenBank/DDBJ databases">
        <title>Complete genome uncultured novel isolate.</title>
        <authorList>
            <person name="Merlino G."/>
        </authorList>
    </citation>
    <scope>NUCLEOTIDE SEQUENCE [LARGE SCALE GENOMIC DNA]</scope>
    <source>
        <strain evidence="2">R1DC9</strain>
    </source>
</reference>
<dbReference type="Proteomes" id="UP000298616">
    <property type="component" value="Chromosome"/>
</dbReference>
<evidence type="ECO:0000313" key="1">
    <source>
        <dbReference type="EMBL" id="QCK15253.1"/>
    </source>
</evidence>